<organism evidence="1">
    <name type="scientific">Siphoviridae sp. ctZro7</name>
    <dbReference type="NCBI Taxonomy" id="2825561"/>
    <lineage>
        <taxon>Viruses</taxon>
        <taxon>Duplodnaviria</taxon>
        <taxon>Heunggongvirae</taxon>
        <taxon>Uroviricota</taxon>
        <taxon>Caudoviricetes</taxon>
    </lineage>
</organism>
<proteinExistence type="predicted"/>
<reference evidence="1" key="1">
    <citation type="journal article" date="2021" name="Proc. Natl. Acad. Sci. U.S.A.">
        <title>A Catalog of Tens of Thousands of Viruses from Human Metagenomes Reveals Hidden Associations with Chronic Diseases.</title>
        <authorList>
            <person name="Tisza M.J."/>
            <person name="Buck C.B."/>
        </authorList>
    </citation>
    <scope>NUCLEOTIDE SEQUENCE</scope>
    <source>
        <strain evidence="1">CtZro7</strain>
    </source>
</reference>
<accession>A0A8S5PRK7</accession>
<name>A0A8S5PRK7_9CAUD</name>
<dbReference type="GO" id="GO:0003676">
    <property type="term" value="F:nucleic acid binding"/>
    <property type="evidence" value="ECO:0007669"/>
    <property type="project" value="InterPro"/>
</dbReference>
<dbReference type="EMBL" id="BK015483">
    <property type="protein sequence ID" value="DAE09133.1"/>
    <property type="molecule type" value="Genomic_DNA"/>
</dbReference>
<dbReference type="CDD" id="cd22992">
    <property type="entry name" value="MOC1"/>
    <property type="match status" value="1"/>
</dbReference>
<evidence type="ECO:0000313" key="1">
    <source>
        <dbReference type="EMBL" id="DAE09133.1"/>
    </source>
</evidence>
<dbReference type="InterPro" id="IPR012337">
    <property type="entry name" value="RNaseH-like_sf"/>
</dbReference>
<dbReference type="SUPFAM" id="SSF53098">
    <property type="entry name" value="Ribonuclease H-like"/>
    <property type="match status" value="1"/>
</dbReference>
<protein>
    <submittedName>
        <fullName evidence="1">HOLLIDAY JUNCTION RESOLVASE</fullName>
    </submittedName>
</protein>
<dbReference type="InterPro" id="IPR036397">
    <property type="entry name" value="RNaseH_sf"/>
</dbReference>
<dbReference type="Gene3D" id="3.30.420.10">
    <property type="entry name" value="Ribonuclease H-like superfamily/Ribonuclease H"/>
    <property type="match status" value="1"/>
</dbReference>
<sequence length="151" mass="16606">MEKRYIGIDPGEHGGIAVLSADGSVVEVAKMPGTARDLLDFLRRYKDDSVCVLERVGGIPGNGAHAMFNFGKGFGHLQMALLALEIPTEDVTPNKWEKAFQMGSSGKFTKREWKNLLKAKAQQLFPKLGRKVTLDTCDALLIAEYGRRLGL</sequence>